<reference evidence="2 3" key="1">
    <citation type="submission" date="2024-09" db="EMBL/GenBank/DDBJ databases">
        <title>Genome sequencing and assembly of Phytophthora oleae, isolate VK10A, causative agent of rot of olive drupes.</title>
        <authorList>
            <person name="Conti Taguali S."/>
            <person name="Riolo M."/>
            <person name="La Spada F."/>
            <person name="Cacciola S.O."/>
            <person name="Dionisio G."/>
        </authorList>
    </citation>
    <scope>NUCLEOTIDE SEQUENCE [LARGE SCALE GENOMIC DNA]</scope>
    <source>
        <strain evidence="2 3">VK10A</strain>
    </source>
</reference>
<sequence length="189" mass="21534">MALQIQEAVVTSADGELDVKMTVLEKFMSVRGLTAPVTSKVRVVKGSTPTKLTAETLSKTYTKRRTGIKAAAQCAALQEPQDMFGDSVDAYVPRKRTQQLLNLHQDEEEVNEVFQKETRALTYERQVLDKVVCDREENHCEYEEKLWQLMLKVQGLQEVEDDVDNQDDNGAMAEDRRDEEQAEKLLVRV</sequence>
<evidence type="ECO:0000313" key="3">
    <source>
        <dbReference type="Proteomes" id="UP001632037"/>
    </source>
</evidence>
<evidence type="ECO:0000313" key="2">
    <source>
        <dbReference type="EMBL" id="KAL3657141.1"/>
    </source>
</evidence>
<evidence type="ECO:0000256" key="1">
    <source>
        <dbReference type="SAM" id="MobiDB-lite"/>
    </source>
</evidence>
<dbReference type="Proteomes" id="UP001632037">
    <property type="component" value="Unassembled WGS sequence"/>
</dbReference>
<dbReference type="EMBL" id="JBIMZQ010000068">
    <property type="protein sequence ID" value="KAL3657141.1"/>
    <property type="molecule type" value="Genomic_DNA"/>
</dbReference>
<dbReference type="AlphaFoldDB" id="A0ABD3ES21"/>
<protein>
    <submittedName>
        <fullName evidence="2">Uncharacterized protein</fullName>
    </submittedName>
</protein>
<feature type="compositionally biased region" description="Basic and acidic residues" evidence="1">
    <location>
        <begin position="173"/>
        <end position="189"/>
    </location>
</feature>
<keyword evidence="3" id="KW-1185">Reference proteome</keyword>
<accession>A0ABD3ES21</accession>
<organism evidence="2 3">
    <name type="scientific">Phytophthora oleae</name>
    <dbReference type="NCBI Taxonomy" id="2107226"/>
    <lineage>
        <taxon>Eukaryota</taxon>
        <taxon>Sar</taxon>
        <taxon>Stramenopiles</taxon>
        <taxon>Oomycota</taxon>
        <taxon>Peronosporomycetes</taxon>
        <taxon>Peronosporales</taxon>
        <taxon>Peronosporaceae</taxon>
        <taxon>Phytophthora</taxon>
    </lineage>
</organism>
<proteinExistence type="predicted"/>
<feature type="region of interest" description="Disordered" evidence="1">
    <location>
        <begin position="160"/>
        <end position="189"/>
    </location>
</feature>
<comment type="caution">
    <text evidence="2">The sequence shown here is derived from an EMBL/GenBank/DDBJ whole genome shotgun (WGS) entry which is preliminary data.</text>
</comment>
<gene>
    <name evidence="2" type="ORF">V7S43_017935</name>
</gene>
<name>A0ABD3ES21_9STRA</name>